<evidence type="ECO:0000313" key="7">
    <source>
        <dbReference type="Proteomes" id="UP000018208"/>
    </source>
</evidence>
<gene>
    <name evidence="4" type="ORF">SS50377_12749</name>
    <name evidence="6" type="ORF">SS50377_23368</name>
</gene>
<dbReference type="EMBL" id="AUWU02000003">
    <property type="protein sequence ID" value="KAH0575728.1"/>
    <property type="molecule type" value="Genomic_DNA"/>
</dbReference>
<evidence type="ECO:0000313" key="6">
    <source>
        <dbReference type="EMBL" id="KAH0575728.1"/>
    </source>
</evidence>
<keyword evidence="2" id="KW-0812">Transmembrane</keyword>
<sequence>MDVSNINLLKKETESIKKQATDNLEKLYTRGIELDGLADNAKDLQDTTKQILSDAKELDWAAFWRKYQIWIIVWGVIIIFTIEKLIF</sequence>
<accession>S5TUT6</accession>
<keyword evidence="1" id="KW-0175">Coiled coil</keyword>
<reference evidence="5 6" key="2">
    <citation type="journal article" date="2014" name="PLoS Genet.">
        <title>The Genome of Spironucleus salmonicida Highlights a Fish Pathogen Adapted to Fluctuating Environments.</title>
        <authorList>
            <person name="Xu F."/>
            <person name="Jerlstrom-Hultqvist J."/>
            <person name="Einarsson E."/>
            <person name="Astvaldsson A."/>
            <person name="Svard S.G."/>
            <person name="Andersson J.O."/>
        </authorList>
    </citation>
    <scope>NUCLEOTIDE SEQUENCE</scope>
    <source>
        <strain evidence="6">ATCC 50377</strain>
    </source>
</reference>
<feature type="transmembrane region" description="Helical" evidence="2">
    <location>
        <begin position="67"/>
        <end position="86"/>
    </location>
</feature>
<evidence type="ECO:0000313" key="4">
    <source>
        <dbReference type="EMBL" id="AGS57602.1"/>
    </source>
</evidence>
<name>S5TUT6_9EUKA</name>
<reference evidence="6" key="3">
    <citation type="submission" date="2020-12" db="EMBL/GenBank/DDBJ databases">
        <title>New Spironucleus salmonicida genome in near-complete chromosomes.</title>
        <authorList>
            <person name="Xu F."/>
            <person name="Kurt Z."/>
            <person name="Jimenez-Gonzalez A."/>
            <person name="Astvaldsson A."/>
            <person name="Andersson J.O."/>
            <person name="Svard S.G."/>
        </authorList>
    </citation>
    <scope>NUCLEOTIDE SEQUENCE</scope>
    <source>
        <strain evidence="6">ATCC 50377</strain>
    </source>
</reference>
<evidence type="ECO:0000256" key="1">
    <source>
        <dbReference type="PROSITE-ProRule" id="PRU00290"/>
    </source>
</evidence>
<proteinExistence type="predicted"/>
<keyword evidence="7" id="KW-1185">Reference proteome</keyword>
<dbReference type="VEuPathDB" id="GiardiaDB:SS50377_23368"/>
<dbReference type="Gene3D" id="1.20.5.110">
    <property type="match status" value="1"/>
</dbReference>
<dbReference type="InterPro" id="IPR042855">
    <property type="entry name" value="V_SNARE_CC"/>
</dbReference>
<evidence type="ECO:0000256" key="2">
    <source>
        <dbReference type="SAM" id="Phobius"/>
    </source>
</evidence>
<evidence type="ECO:0000259" key="3">
    <source>
        <dbReference type="PROSITE" id="PS50892"/>
    </source>
</evidence>
<keyword evidence="2" id="KW-1133">Transmembrane helix</keyword>
<reference evidence="4" key="1">
    <citation type="journal article" date="2013" name="Nat. Commun.">
        <title>Hydrogenosomes in the diplomonad Spironucleus salmonicida.</title>
        <authorList>
            <person name="Jerlstrom-Hultqvist J."/>
            <person name="Einarsson E."/>
            <person name="Xu F."/>
            <person name="Hjort K."/>
            <person name="Ek B."/>
            <person name="Steinhauf D."/>
            <person name="Hultenby K."/>
            <person name="Bergquist J."/>
            <person name="Andersson J.O."/>
            <person name="Svard S.G."/>
        </authorList>
    </citation>
    <scope>NUCLEOTIDE SEQUENCE</scope>
    <source>
        <strain evidence="4">ATCC 50377</strain>
    </source>
</reference>
<dbReference type="EMBL" id="KC952880">
    <property type="protein sequence ID" value="AGS57602.1"/>
    <property type="molecule type" value="Genomic_DNA"/>
</dbReference>
<keyword evidence="2" id="KW-0472">Membrane</keyword>
<dbReference type="EMBL" id="KI546046">
    <property type="protein sequence ID" value="EST47239.1"/>
    <property type="molecule type" value="Genomic_DNA"/>
</dbReference>
<organism evidence="4">
    <name type="scientific">Spironucleus salmonicida</name>
    <dbReference type="NCBI Taxonomy" id="348837"/>
    <lineage>
        <taxon>Eukaryota</taxon>
        <taxon>Metamonada</taxon>
        <taxon>Diplomonadida</taxon>
        <taxon>Hexamitidae</taxon>
        <taxon>Hexamitinae</taxon>
        <taxon>Spironucleus</taxon>
    </lineage>
</organism>
<evidence type="ECO:0000313" key="5">
    <source>
        <dbReference type="EMBL" id="EST47239.1"/>
    </source>
</evidence>
<dbReference type="PROSITE" id="PS50892">
    <property type="entry name" value="V_SNARE"/>
    <property type="match status" value="1"/>
</dbReference>
<dbReference type="Pfam" id="PF00957">
    <property type="entry name" value="Synaptobrevin"/>
    <property type="match status" value="1"/>
</dbReference>
<feature type="domain" description="V-SNARE coiled-coil homology" evidence="3">
    <location>
        <begin position="5"/>
        <end position="65"/>
    </location>
</feature>
<protein>
    <submittedName>
        <fullName evidence="4">Synaptobrevin</fullName>
    </submittedName>
</protein>
<dbReference type="SUPFAM" id="SSF58038">
    <property type="entry name" value="SNARE fusion complex"/>
    <property type="match status" value="1"/>
</dbReference>
<dbReference type="Proteomes" id="UP000018208">
    <property type="component" value="Unassembled WGS sequence"/>
</dbReference>
<dbReference type="AlphaFoldDB" id="S5TUT6"/>